<comment type="similarity">
    <text evidence="1">Belongs to the GSP E family.</text>
</comment>
<dbReference type="SUPFAM" id="SSF52540">
    <property type="entry name" value="P-loop containing nucleoside triphosphate hydrolases"/>
    <property type="match status" value="1"/>
</dbReference>
<dbReference type="InterPro" id="IPR001482">
    <property type="entry name" value="T2SS/T4SS_dom"/>
</dbReference>
<comment type="caution">
    <text evidence="3">The sequence shown here is derived from an EMBL/GenBank/DDBJ whole genome shotgun (WGS) entry which is preliminary data.</text>
</comment>
<evidence type="ECO:0000259" key="2">
    <source>
        <dbReference type="Pfam" id="PF00437"/>
    </source>
</evidence>
<name>A0A1F5NRU8_9BACT</name>
<dbReference type="InterPro" id="IPR027417">
    <property type="entry name" value="P-loop_NTPase"/>
</dbReference>
<dbReference type="PANTHER" id="PTHR30486:SF16">
    <property type="entry name" value="TWITCHING MOTILITY PROTEIN PILT"/>
    <property type="match status" value="1"/>
</dbReference>
<organism evidence="3 4">
    <name type="scientific">Candidatus Doudnabacteria bacterium RIFCSPHIGHO2_01_FULL_43_23</name>
    <dbReference type="NCBI Taxonomy" id="1817822"/>
    <lineage>
        <taxon>Bacteria</taxon>
        <taxon>Candidatus Doudnaibacteriota</taxon>
    </lineage>
</organism>
<evidence type="ECO:0000256" key="1">
    <source>
        <dbReference type="ARBA" id="ARBA00006611"/>
    </source>
</evidence>
<dbReference type="EMBL" id="MFEI01000034">
    <property type="protein sequence ID" value="OGE80377.1"/>
    <property type="molecule type" value="Genomic_DNA"/>
</dbReference>
<evidence type="ECO:0000313" key="4">
    <source>
        <dbReference type="Proteomes" id="UP000177912"/>
    </source>
</evidence>
<dbReference type="Proteomes" id="UP000177912">
    <property type="component" value="Unassembled WGS sequence"/>
</dbReference>
<dbReference type="InterPro" id="IPR006321">
    <property type="entry name" value="PilT/PilU"/>
</dbReference>
<dbReference type="Pfam" id="PF00437">
    <property type="entry name" value="T2SSE"/>
    <property type="match status" value="1"/>
</dbReference>
<dbReference type="Gene3D" id="3.40.50.300">
    <property type="entry name" value="P-loop containing nucleotide triphosphate hydrolases"/>
    <property type="match status" value="1"/>
</dbReference>
<dbReference type="NCBIfam" id="TIGR01420">
    <property type="entry name" value="pilT_fam"/>
    <property type="match status" value="1"/>
</dbReference>
<dbReference type="CDD" id="cd01131">
    <property type="entry name" value="PilT"/>
    <property type="match status" value="1"/>
</dbReference>
<reference evidence="3 4" key="1">
    <citation type="journal article" date="2016" name="Nat. Commun.">
        <title>Thousands of microbial genomes shed light on interconnected biogeochemical processes in an aquifer system.</title>
        <authorList>
            <person name="Anantharaman K."/>
            <person name="Brown C.T."/>
            <person name="Hug L.A."/>
            <person name="Sharon I."/>
            <person name="Castelle C.J."/>
            <person name="Probst A.J."/>
            <person name="Thomas B.C."/>
            <person name="Singh A."/>
            <person name="Wilkins M.J."/>
            <person name="Karaoz U."/>
            <person name="Brodie E.L."/>
            <person name="Williams K.H."/>
            <person name="Hubbard S.S."/>
            <person name="Banfield J.F."/>
        </authorList>
    </citation>
    <scope>NUCLEOTIDE SEQUENCE [LARGE SCALE GENOMIC DNA]</scope>
</reference>
<sequence length="357" mass="39657">MYKNSELELKKLLSGMLEKDASDLHILAGKPPVYRIHSVLTELTDYGVMTPEKIKNLAEVLVPRVKVEQLEKDRQSDFSYAFKDNHRLRVNAYYQKDSLAISIRMVPNKIKTIEELNLPSALNNFIEAKQGLVIVCGPTGHGKSTAMASMIDSINQNRAEHIITIEDPVEYVFTQEKSIVSQRELYRDVPSFASGLKAALREDPNVVMVGEMRDAESFATTITVAETGHLVFATLHTNDAAQSIDRIVDVFPAHQQGQIRNQLANILLGVISMRLLPKIGGGLIPAVELLISDTAVRNVIRESRTFEIYNIINSSGPKGMVSLDRYLAELVKKGLVTYDDALAYSYDTETFTSLSGG</sequence>
<dbReference type="Gene3D" id="3.30.450.90">
    <property type="match status" value="1"/>
</dbReference>
<evidence type="ECO:0000313" key="3">
    <source>
        <dbReference type="EMBL" id="OGE80377.1"/>
    </source>
</evidence>
<feature type="domain" description="Bacterial type II secretion system protein E" evidence="2">
    <location>
        <begin position="9"/>
        <end position="278"/>
    </location>
</feature>
<dbReference type="AlphaFoldDB" id="A0A1F5NRU8"/>
<gene>
    <name evidence="3" type="ORF">A2826_02885</name>
</gene>
<dbReference type="STRING" id="1817822.A2826_02885"/>
<protein>
    <recommendedName>
        <fullName evidence="2">Bacterial type II secretion system protein E domain-containing protein</fullName>
    </recommendedName>
</protein>
<accession>A0A1F5NRU8</accession>
<proteinExistence type="inferred from homology"/>
<dbReference type="InterPro" id="IPR050921">
    <property type="entry name" value="T4SS_GSP_E_ATPase"/>
</dbReference>
<dbReference type="PANTHER" id="PTHR30486">
    <property type="entry name" value="TWITCHING MOTILITY PROTEIN PILT"/>
    <property type="match status" value="1"/>
</dbReference>
<dbReference type="GO" id="GO:0016887">
    <property type="term" value="F:ATP hydrolysis activity"/>
    <property type="evidence" value="ECO:0007669"/>
    <property type="project" value="InterPro"/>
</dbReference>
<dbReference type="GO" id="GO:0005524">
    <property type="term" value="F:ATP binding"/>
    <property type="evidence" value="ECO:0007669"/>
    <property type="project" value="InterPro"/>
</dbReference>